<feature type="domain" description="YetF C-terminal" evidence="8">
    <location>
        <begin position="80"/>
        <end position="160"/>
    </location>
</feature>
<dbReference type="AlphaFoldDB" id="A0A9X3WFK9"/>
<keyword evidence="3" id="KW-1003">Cell membrane</keyword>
<dbReference type="PANTHER" id="PTHR34582">
    <property type="entry name" value="UPF0702 TRANSMEMBRANE PROTEIN YCAP"/>
    <property type="match status" value="1"/>
</dbReference>
<comment type="subcellular location">
    <subcellularLocation>
        <location evidence="1">Cell membrane</location>
        <topology evidence="1">Multi-pass membrane protein</topology>
    </subcellularLocation>
</comment>
<keyword evidence="10" id="KW-1185">Reference proteome</keyword>
<feature type="transmembrane region" description="Helical" evidence="7">
    <location>
        <begin position="58"/>
        <end position="77"/>
    </location>
</feature>
<evidence type="ECO:0000256" key="6">
    <source>
        <dbReference type="ARBA" id="ARBA00023136"/>
    </source>
</evidence>
<comment type="similarity">
    <text evidence="2">Belongs to the UPF0702 family.</text>
</comment>
<dbReference type="InterPro" id="IPR023090">
    <property type="entry name" value="UPF0702_alpha/beta_dom_sf"/>
</dbReference>
<dbReference type="Gene3D" id="3.30.240.20">
    <property type="entry name" value="bsu07140 like domains"/>
    <property type="match status" value="1"/>
</dbReference>
<keyword evidence="5 7" id="KW-1133">Transmembrane helix</keyword>
<feature type="transmembrane region" description="Helical" evidence="7">
    <location>
        <begin position="6"/>
        <end position="26"/>
    </location>
</feature>
<gene>
    <name evidence="9" type="ORF">NC799_12680</name>
</gene>
<comment type="caution">
    <text evidence="9">The sequence shown here is derived from an EMBL/GenBank/DDBJ whole genome shotgun (WGS) entry which is preliminary data.</text>
</comment>
<organism evidence="9 10">
    <name type="scientific">Aquibacillus salsiterrae</name>
    <dbReference type="NCBI Taxonomy" id="2950439"/>
    <lineage>
        <taxon>Bacteria</taxon>
        <taxon>Bacillati</taxon>
        <taxon>Bacillota</taxon>
        <taxon>Bacilli</taxon>
        <taxon>Bacillales</taxon>
        <taxon>Bacillaceae</taxon>
        <taxon>Aquibacillus</taxon>
    </lineage>
</organism>
<evidence type="ECO:0000256" key="1">
    <source>
        <dbReference type="ARBA" id="ARBA00004651"/>
    </source>
</evidence>
<accession>A0A9X3WFK9</accession>
<evidence type="ECO:0000313" key="9">
    <source>
        <dbReference type="EMBL" id="MDC3417753.1"/>
    </source>
</evidence>
<evidence type="ECO:0000256" key="7">
    <source>
        <dbReference type="SAM" id="Phobius"/>
    </source>
</evidence>
<evidence type="ECO:0000259" key="8">
    <source>
        <dbReference type="Pfam" id="PF04239"/>
    </source>
</evidence>
<reference evidence="9" key="1">
    <citation type="submission" date="2022-06" db="EMBL/GenBank/DDBJ databases">
        <title>Aquibacillus sp. a new bacterium isolated from soil saline samples.</title>
        <authorList>
            <person name="Galisteo C."/>
            <person name="De La Haba R."/>
            <person name="Sanchez-Porro C."/>
            <person name="Ventosa A."/>
        </authorList>
    </citation>
    <scope>NUCLEOTIDE SEQUENCE</scope>
    <source>
        <strain evidence="9">3ASR75-54</strain>
    </source>
</reference>
<evidence type="ECO:0000256" key="5">
    <source>
        <dbReference type="ARBA" id="ARBA00022989"/>
    </source>
</evidence>
<dbReference type="EMBL" id="JAMQKC010000013">
    <property type="protein sequence ID" value="MDC3417753.1"/>
    <property type="molecule type" value="Genomic_DNA"/>
</dbReference>
<feature type="transmembrane region" description="Helical" evidence="7">
    <location>
        <begin position="33"/>
        <end position="52"/>
    </location>
</feature>
<protein>
    <submittedName>
        <fullName evidence="9">DUF421 domain-containing protein</fullName>
    </submittedName>
</protein>
<evidence type="ECO:0000256" key="2">
    <source>
        <dbReference type="ARBA" id="ARBA00006448"/>
    </source>
</evidence>
<evidence type="ECO:0000256" key="4">
    <source>
        <dbReference type="ARBA" id="ARBA00022692"/>
    </source>
</evidence>
<dbReference type="PANTHER" id="PTHR34582:SF2">
    <property type="entry name" value="UPF0702 TRANSMEMBRANE PROTEIN YDFR"/>
    <property type="match status" value="1"/>
</dbReference>
<sequence>MEIDLKFILNSFLLVFAGIFLLRIAGRKSISQMTLAQTVIMISIGSIIIQPIVETSVARTLIATSIFIISLILVEWLQVKSNFMEKLITGKSKILIENGQIQIDQLKKHRLTVDQLEMFIRQQGIQKISDLKTATIEPNGKLGYELKEDARPLTIGEFKQMINPSMLNPSYVPVSQTNDQQAQQNQDQLFDEIKYNHKTDHKDYLQ</sequence>
<proteinExistence type="inferred from homology"/>
<evidence type="ECO:0000313" key="10">
    <source>
        <dbReference type="Proteomes" id="UP001145069"/>
    </source>
</evidence>
<dbReference type="GO" id="GO:0005886">
    <property type="term" value="C:plasma membrane"/>
    <property type="evidence" value="ECO:0007669"/>
    <property type="project" value="UniProtKB-SubCell"/>
</dbReference>
<dbReference type="Pfam" id="PF04239">
    <property type="entry name" value="DUF421"/>
    <property type="match status" value="1"/>
</dbReference>
<dbReference type="RefSeq" id="WP_272446822.1">
    <property type="nucleotide sequence ID" value="NZ_JAMQKC010000013.1"/>
</dbReference>
<keyword evidence="6 7" id="KW-0472">Membrane</keyword>
<dbReference type="Proteomes" id="UP001145069">
    <property type="component" value="Unassembled WGS sequence"/>
</dbReference>
<keyword evidence="4 7" id="KW-0812">Transmembrane</keyword>
<name>A0A9X3WFK9_9BACI</name>
<dbReference type="InterPro" id="IPR007353">
    <property type="entry name" value="DUF421"/>
</dbReference>
<evidence type="ECO:0000256" key="3">
    <source>
        <dbReference type="ARBA" id="ARBA00022475"/>
    </source>
</evidence>